<dbReference type="InterPro" id="IPR001900">
    <property type="entry name" value="RNase_II/R"/>
</dbReference>
<dbReference type="AlphaFoldDB" id="A0A090D0I6"/>
<dbReference type="GO" id="GO:0005829">
    <property type="term" value="C:cytosol"/>
    <property type="evidence" value="ECO:0007669"/>
    <property type="project" value="TreeGrafter"/>
</dbReference>
<dbReference type="InterPro" id="IPR040476">
    <property type="entry name" value="CSD2"/>
</dbReference>
<dbReference type="OrthoDB" id="9764149at2"/>
<comment type="similarity">
    <text evidence="8">Belongs to the RNR ribonuclease family. RNase R subfamily.</text>
</comment>
<dbReference type="InterPro" id="IPR012340">
    <property type="entry name" value="NA-bd_OB-fold"/>
</dbReference>
<dbReference type="STRING" id="1437425.CSEC_2246"/>
<evidence type="ECO:0000259" key="10">
    <source>
        <dbReference type="PROSITE" id="PS50126"/>
    </source>
</evidence>
<evidence type="ECO:0000313" key="12">
    <source>
        <dbReference type="Proteomes" id="UP000031552"/>
    </source>
</evidence>
<evidence type="ECO:0000256" key="6">
    <source>
        <dbReference type="ARBA" id="ARBA00022839"/>
    </source>
</evidence>
<dbReference type="NCBIfam" id="TIGR02063">
    <property type="entry name" value="RNase_R"/>
    <property type="match status" value="1"/>
</dbReference>
<dbReference type="InterPro" id="IPR004476">
    <property type="entry name" value="RNase_II/RNase_R"/>
</dbReference>
<dbReference type="PANTHER" id="PTHR23355:SF9">
    <property type="entry name" value="DIS3-LIKE EXONUCLEASE 2"/>
    <property type="match status" value="1"/>
</dbReference>
<dbReference type="CDD" id="cd04471">
    <property type="entry name" value="S1_RNase_R"/>
    <property type="match status" value="1"/>
</dbReference>
<evidence type="ECO:0000256" key="8">
    <source>
        <dbReference type="HAMAP-Rule" id="MF_01895"/>
    </source>
</evidence>
<dbReference type="SMART" id="SM00316">
    <property type="entry name" value="S1"/>
    <property type="match status" value="1"/>
</dbReference>
<evidence type="ECO:0000256" key="2">
    <source>
        <dbReference type="ARBA" id="ARBA00004496"/>
    </source>
</evidence>
<feature type="region of interest" description="Disordered" evidence="9">
    <location>
        <begin position="724"/>
        <end position="743"/>
    </location>
</feature>
<keyword evidence="5 8" id="KW-0378">Hydrolase</keyword>
<evidence type="ECO:0000256" key="7">
    <source>
        <dbReference type="ARBA" id="ARBA00022884"/>
    </source>
</evidence>
<evidence type="ECO:0000256" key="4">
    <source>
        <dbReference type="ARBA" id="ARBA00022722"/>
    </source>
</evidence>
<dbReference type="SUPFAM" id="SSF50249">
    <property type="entry name" value="Nucleic acid-binding proteins"/>
    <property type="match status" value="4"/>
</dbReference>
<evidence type="ECO:0000256" key="9">
    <source>
        <dbReference type="SAM" id="MobiDB-lite"/>
    </source>
</evidence>
<dbReference type="GO" id="GO:0006402">
    <property type="term" value="P:mRNA catabolic process"/>
    <property type="evidence" value="ECO:0007669"/>
    <property type="project" value="TreeGrafter"/>
</dbReference>
<evidence type="ECO:0000256" key="5">
    <source>
        <dbReference type="ARBA" id="ARBA00022801"/>
    </source>
</evidence>
<dbReference type="NCBIfam" id="TIGR00358">
    <property type="entry name" value="3_prime_RNase"/>
    <property type="match status" value="1"/>
</dbReference>
<sequence length="743" mass="84862">MAKKTKKSKEDRLKENLLKTIREFLSSKKARPLSFEELIQKLKILPEHAPLINELLQSLLNEGEVSFSSGRYSYESSIGNEDLLKGTIKMHPRGFGFVIPEDRSAFPEDIFIPRHFTMNAVDGDKVEVLVSSLPQHDKGPEGKVLNILERSRRHLAGIIREFGENEEPIVYVPMLGANQRVILKQEGQKLLTVGDRIVIEVLEWGTKQSVTIARLLHKIGHISDPKCDIPAAIEEYDLKNSFSPLVLKEAEKFGKRIKPSDLKGRRDLRNEVTFTIDPDTAKDFDDALTLTKDKKGHYFLGVHIADVSHYVRAGSYLDEEAKNRANSTYFPGVCVPMLPKELSENLCSLKANVARLTASVFMEFDPAGELVSYSIDRSVIKSVKRLTYREAFAILQGKKKSPLKENLELMVELCRLLKRKRIDRGSVDLALPDLVVLVDPQGNPTGIDTVEYDITHQLVEEFMLKANEMVATHLDNLGKNLAFRVHDEPASENIQDFVKLTRSFGFEMPDKPTSYAIQKLFNEAVKSPYGQYLATSYIRRMKMAYYSPENIGHYGLGLTHYCHFTSPIRRYADLIVHRILFGDEDNLEYLEEATLHCSEQERVSAKAEMSVILLKKLRLIQKEFIKDPYQEYNAVVTSIKPFGITIEVLPHLLDGFIHISEIGNDFFDYDEQKMQLRGKRSKVTYNMGDTVTAVLKSIDLIMQESRWEILPKEGEKNLAALKPKKSRKDFKNVKKSKRNRKKR</sequence>
<keyword evidence="6 8" id="KW-0269">Exonuclease</keyword>
<keyword evidence="12" id="KW-1185">Reference proteome</keyword>
<dbReference type="EC" id="3.1.13.1" evidence="8"/>
<dbReference type="SMART" id="SM00357">
    <property type="entry name" value="CSP"/>
    <property type="match status" value="1"/>
</dbReference>
<reference evidence="11" key="1">
    <citation type="submission" date="2013-12" db="EMBL/GenBank/DDBJ databases">
        <authorList>
            <person name="Linke B."/>
        </authorList>
    </citation>
    <scope>NUCLEOTIDE SEQUENCE [LARGE SCALE GENOMIC DNA]</scope>
    <source>
        <strain evidence="11">CRIB-18</strain>
    </source>
</reference>
<protein>
    <recommendedName>
        <fullName evidence="8">Ribonuclease R</fullName>
        <shortName evidence="8">RNase R</shortName>
        <ecNumber evidence="8">3.1.13.1</ecNumber>
    </recommendedName>
</protein>
<gene>
    <name evidence="11" type="primary">vacB</name>
    <name evidence="8" type="synonym">rnr</name>
    <name evidence="11" type="ORF">CSEC_2246</name>
</gene>
<dbReference type="InterPro" id="IPR011805">
    <property type="entry name" value="RNase_R"/>
</dbReference>
<keyword evidence="4 8" id="KW-0540">Nuclease</keyword>
<dbReference type="PANTHER" id="PTHR23355">
    <property type="entry name" value="RIBONUCLEASE"/>
    <property type="match status" value="1"/>
</dbReference>
<dbReference type="Proteomes" id="UP000031552">
    <property type="component" value="Unassembled WGS sequence"/>
</dbReference>
<evidence type="ECO:0000256" key="1">
    <source>
        <dbReference type="ARBA" id="ARBA00001849"/>
    </source>
</evidence>
<dbReference type="InterPro" id="IPR013223">
    <property type="entry name" value="RNase_B_OB_dom"/>
</dbReference>
<dbReference type="Pfam" id="PF08206">
    <property type="entry name" value="OB_RNB"/>
    <property type="match status" value="1"/>
</dbReference>
<dbReference type="GO" id="GO:0008859">
    <property type="term" value="F:exoribonuclease II activity"/>
    <property type="evidence" value="ECO:0007669"/>
    <property type="project" value="UniProtKB-UniRule"/>
</dbReference>
<dbReference type="SMART" id="SM00955">
    <property type="entry name" value="RNB"/>
    <property type="match status" value="1"/>
</dbReference>
<comment type="function">
    <text evidence="8">3'-5' exoribonuclease that releases 5'-nucleoside monophosphates and is involved in maturation of structured RNAs.</text>
</comment>
<dbReference type="GO" id="GO:0003723">
    <property type="term" value="F:RNA binding"/>
    <property type="evidence" value="ECO:0007669"/>
    <property type="project" value="UniProtKB-UniRule"/>
</dbReference>
<proteinExistence type="inferred from homology"/>
<dbReference type="InterPro" id="IPR003029">
    <property type="entry name" value="S1_domain"/>
</dbReference>
<dbReference type="Gene3D" id="2.40.50.140">
    <property type="entry name" value="Nucleic acid-binding proteins"/>
    <property type="match status" value="2"/>
</dbReference>
<keyword evidence="7 8" id="KW-0694">RNA-binding</keyword>
<comment type="caution">
    <text evidence="11">The sequence shown here is derived from an EMBL/GenBank/DDBJ whole genome shotgun (WGS) entry which is preliminary data.</text>
</comment>
<reference evidence="11" key="2">
    <citation type="submission" date="2014-09" db="EMBL/GenBank/DDBJ databases">
        <title>Criblamydia sequanensis harbors a mega-plasmid encoding arsenite resistance.</title>
        <authorList>
            <person name="Bertelli C."/>
            <person name="Goesmann A."/>
            <person name="Greub G."/>
        </authorList>
    </citation>
    <scope>NUCLEOTIDE SEQUENCE [LARGE SCALE GENOMIC DNA]</scope>
    <source>
        <strain evidence="11">CRIB-18</strain>
    </source>
</reference>
<keyword evidence="3 8" id="KW-0963">Cytoplasm</keyword>
<evidence type="ECO:0000313" key="11">
    <source>
        <dbReference type="EMBL" id="CDR35052.1"/>
    </source>
</evidence>
<dbReference type="EMBL" id="CCEJ010000012">
    <property type="protein sequence ID" value="CDR35052.1"/>
    <property type="molecule type" value="Genomic_DNA"/>
</dbReference>
<dbReference type="InterPro" id="IPR011129">
    <property type="entry name" value="CSD"/>
</dbReference>
<organism evidence="11 12">
    <name type="scientific">Candidatus Criblamydia sequanensis CRIB-18</name>
    <dbReference type="NCBI Taxonomy" id="1437425"/>
    <lineage>
        <taxon>Bacteria</taxon>
        <taxon>Pseudomonadati</taxon>
        <taxon>Chlamydiota</taxon>
        <taxon>Chlamydiia</taxon>
        <taxon>Parachlamydiales</taxon>
        <taxon>Candidatus Criblamydiaceae</taxon>
        <taxon>Candidatus Criblamydia</taxon>
    </lineage>
</organism>
<name>A0A090D0I6_9BACT</name>
<dbReference type="HAMAP" id="MF_01895">
    <property type="entry name" value="RNase_R"/>
    <property type="match status" value="1"/>
</dbReference>
<dbReference type="Pfam" id="PF00575">
    <property type="entry name" value="S1"/>
    <property type="match status" value="1"/>
</dbReference>
<comment type="catalytic activity">
    <reaction evidence="1 8">
        <text>Exonucleolytic cleavage in the 3'- to 5'-direction to yield nucleoside 5'-phosphates.</text>
        <dbReference type="EC" id="3.1.13.1"/>
    </reaction>
</comment>
<dbReference type="Pfam" id="PF00773">
    <property type="entry name" value="RNB"/>
    <property type="match status" value="1"/>
</dbReference>
<evidence type="ECO:0000256" key="3">
    <source>
        <dbReference type="ARBA" id="ARBA00022490"/>
    </source>
</evidence>
<comment type="subcellular location">
    <subcellularLocation>
        <location evidence="2 8">Cytoplasm</location>
    </subcellularLocation>
</comment>
<accession>A0A090D0I6</accession>
<dbReference type="eggNOG" id="COG0557">
    <property type="taxonomic scope" value="Bacteria"/>
</dbReference>
<dbReference type="PROSITE" id="PS50126">
    <property type="entry name" value="S1"/>
    <property type="match status" value="1"/>
</dbReference>
<dbReference type="RefSeq" id="WP_053332027.1">
    <property type="nucleotide sequence ID" value="NZ_CCEJ010000012.1"/>
</dbReference>
<dbReference type="InterPro" id="IPR050180">
    <property type="entry name" value="RNR_Ribonuclease"/>
</dbReference>
<feature type="domain" description="S1 motif" evidence="10">
    <location>
        <begin position="629"/>
        <end position="699"/>
    </location>
</feature>
<dbReference type="Pfam" id="PF17876">
    <property type="entry name" value="CSD2"/>
    <property type="match status" value="1"/>
</dbReference>